<gene>
    <name evidence="2" type="ORF">HUK82_07320</name>
</gene>
<sequence>MGLTLFDREGQRLVRNPCGEIIMRRALTVMAERDRAGDEYNALIEERAGRVAIGVIDAPMVTILTDAIAEIQADHPLIDIDILSVSSATLFDSLCTGEIDIMLGRPPGLSRPDRYSYLDIAHEGLTFVARPDLPLVRQRSVPLDTLAMYPWVLQRTGLSLRQGVEHLLQEHKRAMPTRVLNTDSLFMTLSYAARSDAAAVISQPMAHMQAETGQIAILDTAYQVSISSYGILTARNRALPPVASRVLDVLRCHAAV</sequence>
<evidence type="ECO:0000313" key="2">
    <source>
        <dbReference type="EMBL" id="NVN40371.1"/>
    </source>
</evidence>
<organism evidence="2 3">
    <name type="scientific">Ameyamaea chiangmaiensis</name>
    <dbReference type="NCBI Taxonomy" id="442969"/>
    <lineage>
        <taxon>Bacteria</taxon>
        <taxon>Pseudomonadati</taxon>
        <taxon>Pseudomonadota</taxon>
        <taxon>Alphaproteobacteria</taxon>
        <taxon>Acetobacterales</taxon>
        <taxon>Acetobacteraceae</taxon>
        <taxon>Ameyamaea</taxon>
    </lineage>
</organism>
<dbReference type="GO" id="GO:0006355">
    <property type="term" value="P:regulation of DNA-templated transcription"/>
    <property type="evidence" value="ECO:0007669"/>
    <property type="project" value="TreeGrafter"/>
</dbReference>
<dbReference type="RefSeq" id="WP_176613339.1">
    <property type="nucleotide sequence ID" value="NZ_JABXXR010000040.1"/>
</dbReference>
<accession>A0A850PGS8</accession>
<dbReference type="Gene3D" id="3.40.190.10">
    <property type="entry name" value="Periplasmic binding protein-like II"/>
    <property type="match status" value="2"/>
</dbReference>
<dbReference type="AlphaFoldDB" id="A0A850PGS8"/>
<dbReference type="EMBL" id="JABXXR010000040">
    <property type="protein sequence ID" value="NVN40371.1"/>
    <property type="molecule type" value="Genomic_DNA"/>
</dbReference>
<keyword evidence="3" id="KW-1185">Reference proteome</keyword>
<name>A0A850PGS8_9PROT</name>
<reference evidence="2 3" key="1">
    <citation type="submission" date="2020-06" db="EMBL/GenBank/DDBJ databases">
        <title>Description of novel acetic acid bacteria.</title>
        <authorList>
            <person name="Sombolestani A."/>
        </authorList>
    </citation>
    <scope>NUCLEOTIDE SEQUENCE [LARGE SCALE GENOMIC DNA]</scope>
    <source>
        <strain evidence="2 3">LMG 27010</strain>
    </source>
</reference>
<feature type="domain" description="LysR substrate-binding" evidence="1">
    <location>
        <begin position="46"/>
        <end position="254"/>
    </location>
</feature>
<dbReference type="InterPro" id="IPR005119">
    <property type="entry name" value="LysR_subst-bd"/>
</dbReference>
<comment type="caution">
    <text evidence="2">The sequence shown here is derived from an EMBL/GenBank/DDBJ whole genome shotgun (WGS) entry which is preliminary data.</text>
</comment>
<protein>
    <recommendedName>
        <fullName evidence="1">LysR substrate-binding domain-containing protein</fullName>
    </recommendedName>
</protein>
<dbReference type="PANTHER" id="PTHR30419">
    <property type="entry name" value="HTH-TYPE TRANSCRIPTIONAL REGULATOR YBHD"/>
    <property type="match status" value="1"/>
</dbReference>
<dbReference type="Proteomes" id="UP000585665">
    <property type="component" value="Unassembled WGS sequence"/>
</dbReference>
<dbReference type="SUPFAM" id="SSF53850">
    <property type="entry name" value="Periplasmic binding protein-like II"/>
    <property type="match status" value="1"/>
</dbReference>
<evidence type="ECO:0000259" key="1">
    <source>
        <dbReference type="Pfam" id="PF03466"/>
    </source>
</evidence>
<dbReference type="Pfam" id="PF03466">
    <property type="entry name" value="LysR_substrate"/>
    <property type="match status" value="1"/>
</dbReference>
<dbReference type="GO" id="GO:0005829">
    <property type="term" value="C:cytosol"/>
    <property type="evidence" value="ECO:0007669"/>
    <property type="project" value="TreeGrafter"/>
</dbReference>
<proteinExistence type="predicted"/>
<dbReference type="PANTHER" id="PTHR30419:SF8">
    <property type="entry name" value="NITROGEN ASSIMILATION TRANSCRIPTIONAL ACTIVATOR-RELATED"/>
    <property type="match status" value="1"/>
</dbReference>
<dbReference type="InterPro" id="IPR050950">
    <property type="entry name" value="HTH-type_LysR_regulators"/>
</dbReference>
<evidence type="ECO:0000313" key="3">
    <source>
        <dbReference type="Proteomes" id="UP000585665"/>
    </source>
</evidence>